<reference evidence="1 2" key="1">
    <citation type="submission" date="2023-07" db="EMBL/GenBank/DDBJ databases">
        <title>Sorghum-associated microbial communities from plants grown in Nebraska, USA.</title>
        <authorList>
            <person name="Schachtman D."/>
        </authorList>
    </citation>
    <scope>NUCLEOTIDE SEQUENCE [LARGE SCALE GENOMIC DNA]</scope>
    <source>
        <strain evidence="1 2">DS1307</strain>
    </source>
</reference>
<gene>
    <name evidence="1" type="ORF">J2T09_003388</name>
</gene>
<accession>A0ABT9PVX1</accession>
<protein>
    <recommendedName>
        <fullName evidence="3">DUF2442 domain-containing protein</fullName>
    </recommendedName>
</protein>
<evidence type="ECO:0000313" key="1">
    <source>
        <dbReference type="EMBL" id="MDP9838616.1"/>
    </source>
</evidence>
<proteinExistence type="predicted"/>
<evidence type="ECO:0008006" key="3">
    <source>
        <dbReference type="Google" id="ProtNLM"/>
    </source>
</evidence>
<keyword evidence="2" id="KW-1185">Reference proteome</keyword>
<comment type="caution">
    <text evidence="1">The sequence shown here is derived from an EMBL/GenBank/DDBJ whole genome shotgun (WGS) entry which is preliminary data.</text>
</comment>
<evidence type="ECO:0000313" key="2">
    <source>
        <dbReference type="Proteomes" id="UP001241472"/>
    </source>
</evidence>
<dbReference type="Proteomes" id="UP001241472">
    <property type="component" value="Unassembled WGS sequence"/>
</dbReference>
<dbReference type="EMBL" id="JAUSRF010000011">
    <property type="protein sequence ID" value="MDP9838616.1"/>
    <property type="molecule type" value="Genomic_DNA"/>
</dbReference>
<organism evidence="1 2">
    <name type="scientific">Neorhizobium huautlense</name>
    <dbReference type="NCBI Taxonomy" id="67774"/>
    <lineage>
        <taxon>Bacteria</taxon>
        <taxon>Pseudomonadati</taxon>
        <taxon>Pseudomonadota</taxon>
        <taxon>Alphaproteobacteria</taxon>
        <taxon>Hyphomicrobiales</taxon>
        <taxon>Rhizobiaceae</taxon>
        <taxon>Rhizobium/Agrobacterium group</taxon>
        <taxon>Neorhizobium</taxon>
    </lineage>
</organism>
<name>A0ABT9PVX1_9HYPH</name>
<sequence>MCRKLPRLQPGKFYLLLDDVVDVLRIDRASDHIAPAIDRAEYAARVDAGRFEPGVECIDWPAGKIDDFIVIGTGCLGAAEMDGERGQGGAILGGDRWLVGALFLSQPNDLAAATAT</sequence>